<evidence type="ECO:0000313" key="7">
    <source>
        <dbReference type="EMBL" id="SFW79353.1"/>
    </source>
</evidence>
<dbReference type="SUPFAM" id="SSF51905">
    <property type="entry name" value="FAD/NAD(P)-binding domain"/>
    <property type="match status" value="1"/>
</dbReference>
<dbReference type="Gene3D" id="3.30.9.10">
    <property type="entry name" value="D-Amino Acid Oxidase, subunit A, domain 2"/>
    <property type="match status" value="1"/>
</dbReference>
<evidence type="ECO:0000313" key="8">
    <source>
        <dbReference type="EMBL" id="WQG90695.1"/>
    </source>
</evidence>
<dbReference type="InterPro" id="IPR005805">
    <property type="entry name" value="Rieske_Fe-S_prot_C"/>
</dbReference>
<gene>
    <name evidence="7" type="ORF">SAMN05661012_04783</name>
    <name evidence="8" type="ORF">SR876_04245</name>
</gene>
<dbReference type="Proteomes" id="UP000183788">
    <property type="component" value="Unassembled WGS sequence"/>
</dbReference>
<keyword evidence="1" id="KW-0001">2Fe-2S</keyword>
<dbReference type="GO" id="GO:0046872">
    <property type="term" value="F:metal ion binding"/>
    <property type="evidence" value="ECO:0007669"/>
    <property type="project" value="UniProtKB-KW"/>
</dbReference>
<dbReference type="Gene3D" id="2.102.10.10">
    <property type="entry name" value="Rieske [2Fe-2S] iron-sulphur domain"/>
    <property type="match status" value="1"/>
</dbReference>
<sequence>MIQRDASTTSLWQANIEPFQPTLMADHTTTYDVIIAGGGITGLSTALLLQEAGKRCLLLEANNIGFGTTGGTTAHLNTIPDTSYDQITKNFSKEDAGLVRESVGAAIGLIQQNIERFSIDCGFDYTDAYLFAQDEQQTEALESIAKSAREQGINITMQDQLPVPFQFTKAYKITDQARLNPLAYIYGLARAFEQAGGVIVQHCRVMQIHNTTHIKVATSLGEFTGMNIVYATHVPPGINLVHLRCIPYRSYALAVRLADNAYPASLIYDMHEPYHYFRTQDVNGKKYLIAGGEDHQTGHQENTEQCFRNLEAFVREHFNVKSVDYKWSSQFYESADGLPYIGNLPGQPDNVYVATGFGGNGMVYSGVAAMLIRNIIMGKHRATEKLFDPSRIKPVAGFTNFVTHNADVVKLFFGKLLPAHKLTELAELAPGEAQVVNYEGHRVAMFKDEEGMLHAVNPVCTHMKCEVGWNSAERSWDCPCHGARFDADGKVLNTPADRDLEQLDISHDVKPVEVEEQGEV</sequence>
<dbReference type="InterPro" id="IPR017941">
    <property type="entry name" value="Rieske_2Fe-2S"/>
</dbReference>
<evidence type="ECO:0000256" key="2">
    <source>
        <dbReference type="ARBA" id="ARBA00022723"/>
    </source>
</evidence>
<dbReference type="OrthoDB" id="9767869at2"/>
<dbReference type="PRINTS" id="PR00162">
    <property type="entry name" value="RIESKE"/>
</dbReference>
<name>A0A1K1S4S3_9BACT</name>
<dbReference type="InterPro" id="IPR038010">
    <property type="entry name" value="YhfW_C"/>
</dbReference>
<dbReference type="RefSeq" id="WP_072363744.1">
    <property type="nucleotide sequence ID" value="NZ_CP139972.1"/>
</dbReference>
<dbReference type="GO" id="GO:0016020">
    <property type="term" value="C:membrane"/>
    <property type="evidence" value="ECO:0007669"/>
    <property type="project" value="InterPro"/>
</dbReference>
<organism evidence="7 9">
    <name type="scientific">Chitinophaga sancti</name>
    <dbReference type="NCBI Taxonomy" id="1004"/>
    <lineage>
        <taxon>Bacteria</taxon>
        <taxon>Pseudomonadati</taxon>
        <taxon>Bacteroidota</taxon>
        <taxon>Chitinophagia</taxon>
        <taxon>Chitinophagales</taxon>
        <taxon>Chitinophagaceae</taxon>
        <taxon>Chitinophaga</taxon>
    </lineage>
</organism>
<dbReference type="STRING" id="1004.SAMN05661012_04783"/>
<evidence type="ECO:0000256" key="3">
    <source>
        <dbReference type="ARBA" id="ARBA00023004"/>
    </source>
</evidence>
<keyword evidence="3" id="KW-0408">Iron</keyword>
<dbReference type="GO" id="GO:0005737">
    <property type="term" value="C:cytoplasm"/>
    <property type="evidence" value="ECO:0007669"/>
    <property type="project" value="TreeGrafter"/>
</dbReference>
<dbReference type="InterPro" id="IPR006076">
    <property type="entry name" value="FAD-dep_OxRdtase"/>
</dbReference>
<evidence type="ECO:0000313" key="9">
    <source>
        <dbReference type="Proteomes" id="UP000183788"/>
    </source>
</evidence>
<dbReference type="FunFam" id="2.102.10.10:FF:000014">
    <property type="entry name" value="Oxidoreductase, FAD dependent"/>
    <property type="match status" value="1"/>
</dbReference>
<evidence type="ECO:0000256" key="4">
    <source>
        <dbReference type="ARBA" id="ARBA00023014"/>
    </source>
</evidence>
<keyword evidence="5" id="KW-1015">Disulfide bond</keyword>
<keyword evidence="2" id="KW-0479">Metal-binding</keyword>
<keyword evidence="4" id="KW-0411">Iron-sulfur</keyword>
<reference evidence="7 9" key="1">
    <citation type="submission" date="2016-11" db="EMBL/GenBank/DDBJ databases">
        <authorList>
            <person name="Jaros S."/>
            <person name="Januszkiewicz K."/>
            <person name="Wedrychowicz H."/>
        </authorList>
    </citation>
    <scope>NUCLEOTIDE SEQUENCE [LARGE SCALE GENOMIC DNA]</scope>
    <source>
        <strain evidence="7 9">DSM 784</strain>
    </source>
</reference>
<dbReference type="Gene3D" id="3.50.50.60">
    <property type="entry name" value="FAD/NAD(P)-binding domain"/>
    <property type="match status" value="1"/>
</dbReference>
<dbReference type="SUPFAM" id="SSF50022">
    <property type="entry name" value="ISP domain"/>
    <property type="match status" value="1"/>
</dbReference>
<proteinExistence type="predicted"/>
<dbReference type="PANTHER" id="PTHR13847">
    <property type="entry name" value="SARCOSINE DEHYDROGENASE-RELATED"/>
    <property type="match status" value="1"/>
</dbReference>
<dbReference type="InterPro" id="IPR036922">
    <property type="entry name" value="Rieske_2Fe-2S_sf"/>
</dbReference>
<dbReference type="Pfam" id="PF00355">
    <property type="entry name" value="Rieske"/>
    <property type="match status" value="1"/>
</dbReference>
<dbReference type="GO" id="GO:0051537">
    <property type="term" value="F:2 iron, 2 sulfur cluster binding"/>
    <property type="evidence" value="ECO:0007669"/>
    <property type="project" value="UniProtKB-KW"/>
</dbReference>
<dbReference type="PROSITE" id="PS51296">
    <property type="entry name" value="RIESKE"/>
    <property type="match status" value="1"/>
</dbReference>
<evidence type="ECO:0000259" key="6">
    <source>
        <dbReference type="PROSITE" id="PS51296"/>
    </source>
</evidence>
<evidence type="ECO:0000256" key="5">
    <source>
        <dbReference type="ARBA" id="ARBA00023157"/>
    </source>
</evidence>
<protein>
    <submittedName>
        <fullName evidence="8">FAD-dependent oxidoreductase</fullName>
    </submittedName>
</protein>
<evidence type="ECO:0000313" key="10">
    <source>
        <dbReference type="Proteomes" id="UP001326715"/>
    </source>
</evidence>
<dbReference type="EMBL" id="FPIZ01000017">
    <property type="protein sequence ID" value="SFW79353.1"/>
    <property type="molecule type" value="Genomic_DNA"/>
</dbReference>
<accession>A0A1K1S4S3</accession>
<feature type="domain" description="Rieske" evidence="6">
    <location>
        <begin position="420"/>
        <end position="514"/>
    </location>
</feature>
<dbReference type="Proteomes" id="UP001326715">
    <property type="component" value="Chromosome"/>
</dbReference>
<dbReference type="Pfam" id="PF01266">
    <property type="entry name" value="DAO"/>
    <property type="match status" value="1"/>
</dbReference>
<dbReference type="InterPro" id="IPR036188">
    <property type="entry name" value="FAD/NAD-bd_sf"/>
</dbReference>
<keyword evidence="10" id="KW-1185">Reference proteome</keyword>
<reference evidence="8 10" key="2">
    <citation type="submission" date="2023-11" db="EMBL/GenBank/DDBJ databases">
        <title>MicrobeMod: A computational toolkit for identifying prokaryotic methylation and restriction-modification with nanopore sequencing.</title>
        <authorList>
            <person name="Crits-Christoph A."/>
            <person name="Kang S.C."/>
            <person name="Lee H."/>
            <person name="Ostrov N."/>
        </authorList>
    </citation>
    <scope>NUCLEOTIDE SEQUENCE [LARGE SCALE GENOMIC DNA]</scope>
    <source>
        <strain evidence="8 10">ATCC 23090</strain>
    </source>
</reference>
<dbReference type="AlphaFoldDB" id="A0A1K1S4S3"/>
<evidence type="ECO:0000256" key="1">
    <source>
        <dbReference type="ARBA" id="ARBA00022714"/>
    </source>
</evidence>
<dbReference type="EMBL" id="CP140154">
    <property type="protein sequence ID" value="WQG90695.1"/>
    <property type="molecule type" value="Genomic_DNA"/>
</dbReference>
<dbReference type="CDD" id="cd03477">
    <property type="entry name" value="Rieske_YhfW_C"/>
    <property type="match status" value="1"/>
</dbReference>